<protein>
    <submittedName>
        <fullName evidence="2">Uncharacterized protein</fullName>
    </submittedName>
</protein>
<evidence type="ECO:0000313" key="3">
    <source>
        <dbReference type="Proteomes" id="UP001254564"/>
    </source>
</evidence>
<keyword evidence="3" id="KW-1185">Reference proteome</keyword>
<evidence type="ECO:0000256" key="1">
    <source>
        <dbReference type="SAM" id="MobiDB-lite"/>
    </source>
</evidence>
<proteinExistence type="predicted"/>
<feature type="region of interest" description="Disordered" evidence="1">
    <location>
        <begin position="124"/>
        <end position="143"/>
    </location>
</feature>
<name>A0ABU1H780_9GAMM</name>
<feature type="compositionally biased region" description="Basic and acidic residues" evidence="1">
    <location>
        <begin position="124"/>
        <end position="134"/>
    </location>
</feature>
<organism evidence="2 3">
    <name type="scientific">Vreelandella vilamensis</name>
    <dbReference type="NCBI Taxonomy" id="531309"/>
    <lineage>
        <taxon>Bacteria</taxon>
        <taxon>Pseudomonadati</taxon>
        <taxon>Pseudomonadota</taxon>
        <taxon>Gammaproteobacteria</taxon>
        <taxon>Oceanospirillales</taxon>
        <taxon>Halomonadaceae</taxon>
        <taxon>Vreelandella</taxon>
    </lineage>
</organism>
<gene>
    <name evidence="2" type="ORF">QC823_14315</name>
</gene>
<comment type="caution">
    <text evidence="2">The sequence shown here is derived from an EMBL/GenBank/DDBJ whole genome shotgun (WGS) entry which is preliminary data.</text>
</comment>
<dbReference type="EMBL" id="JARWAN010000028">
    <property type="protein sequence ID" value="MDR5900150.1"/>
    <property type="molecule type" value="Genomic_DNA"/>
</dbReference>
<reference evidence="2 3" key="1">
    <citation type="submission" date="2023-04" db="EMBL/GenBank/DDBJ databases">
        <title>A long-awaited taxogenomic arrangement of the family Halomonadaceae.</title>
        <authorList>
            <person name="De La Haba R."/>
            <person name="Chuvochina M."/>
            <person name="Wittouck S."/>
            <person name="Arahal D.R."/>
            <person name="Sanchez-Porro C."/>
            <person name="Hugenholtz P."/>
            <person name="Ventosa A."/>
        </authorList>
    </citation>
    <scope>NUCLEOTIDE SEQUENCE [LARGE SCALE GENOMIC DNA]</scope>
    <source>
        <strain evidence="2 3">DSM 21020</strain>
    </source>
</reference>
<sequence length="209" mass="24471">MTKDVLPSLPSIDRRVFELLLAPENSQFTVRGIRNQYAEHYGIVSEDRAELRRFLYENIKKLIRVGAVKQDDQRRKRDQIFHVLSTINEIPINLDGEIFESWHSRQLSSLEKRKSKAPESFLIDSDKDFSDNKKQNKNQSSTLEKKLREVQSEFLTTMGEVETLRELMNQCPNLQSSIAHYHREAYDHSARLIGRVRALEKVIEKVKSE</sequence>
<evidence type="ECO:0000313" key="2">
    <source>
        <dbReference type="EMBL" id="MDR5900150.1"/>
    </source>
</evidence>
<dbReference type="Proteomes" id="UP001254564">
    <property type="component" value="Unassembled WGS sequence"/>
</dbReference>
<accession>A0ABU1H780</accession>
<dbReference type="RefSeq" id="WP_309657027.1">
    <property type="nucleotide sequence ID" value="NZ_JARWAN010000028.1"/>
</dbReference>